<feature type="repeat" description="PPR" evidence="2">
    <location>
        <begin position="240"/>
        <end position="270"/>
    </location>
</feature>
<keyword evidence="1" id="KW-0677">Repeat</keyword>
<evidence type="ECO:0000256" key="1">
    <source>
        <dbReference type="ARBA" id="ARBA00022737"/>
    </source>
</evidence>
<proteinExistence type="predicted"/>
<dbReference type="AlphaFoldDB" id="A0A7N0VDH0"/>
<feature type="repeat" description="PPR" evidence="2">
    <location>
        <begin position="67"/>
        <end position="101"/>
    </location>
</feature>
<feature type="repeat" description="PPR" evidence="2">
    <location>
        <begin position="168"/>
        <end position="202"/>
    </location>
</feature>
<dbReference type="GO" id="GO:0009451">
    <property type="term" value="P:RNA modification"/>
    <property type="evidence" value="ECO:0007669"/>
    <property type="project" value="InterPro"/>
</dbReference>
<dbReference type="PROSITE" id="PS51375">
    <property type="entry name" value="PPR"/>
    <property type="match status" value="4"/>
</dbReference>
<keyword evidence="4" id="KW-1185">Reference proteome</keyword>
<evidence type="ECO:0000313" key="3">
    <source>
        <dbReference type="EnsemblPlants" id="Kaladp0666s0021.1.v1.1.CDS.1"/>
    </source>
</evidence>
<dbReference type="FunFam" id="1.25.40.10:FF:001093">
    <property type="entry name" value="Pentatricopeptide repeat-containing protein At2g34400"/>
    <property type="match status" value="1"/>
</dbReference>
<dbReference type="PANTHER" id="PTHR47926">
    <property type="entry name" value="PENTATRICOPEPTIDE REPEAT-CONTAINING PROTEIN"/>
    <property type="match status" value="1"/>
</dbReference>
<dbReference type="NCBIfam" id="TIGR00756">
    <property type="entry name" value="PPR"/>
    <property type="match status" value="4"/>
</dbReference>
<dbReference type="InterPro" id="IPR011990">
    <property type="entry name" value="TPR-like_helical_dom_sf"/>
</dbReference>
<dbReference type="Pfam" id="PF13041">
    <property type="entry name" value="PPR_2"/>
    <property type="match status" value="1"/>
</dbReference>
<dbReference type="Proteomes" id="UP000594263">
    <property type="component" value="Unplaced"/>
</dbReference>
<dbReference type="Gramene" id="Kaladp0666s0021.1.v1.1">
    <property type="protein sequence ID" value="Kaladp0666s0021.1.v1.1.CDS.1"/>
    <property type="gene ID" value="Kaladp0666s0021.v1.1"/>
</dbReference>
<organism evidence="3 4">
    <name type="scientific">Kalanchoe fedtschenkoi</name>
    <name type="common">Lavender scallops</name>
    <name type="synonym">South American air plant</name>
    <dbReference type="NCBI Taxonomy" id="63787"/>
    <lineage>
        <taxon>Eukaryota</taxon>
        <taxon>Viridiplantae</taxon>
        <taxon>Streptophyta</taxon>
        <taxon>Embryophyta</taxon>
        <taxon>Tracheophyta</taxon>
        <taxon>Spermatophyta</taxon>
        <taxon>Magnoliopsida</taxon>
        <taxon>eudicotyledons</taxon>
        <taxon>Gunneridae</taxon>
        <taxon>Pentapetalae</taxon>
        <taxon>Saxifragales</taxon>
        <taxon>Crassulaceae</taxon>
        <taxon>Kalanchoe</taxon>
    </lineage>
</organism>
<dbReference type="EnsemblPlants" id="Kaladp0666s0021.1.v1.1">
    <property type="protein sequence ID" value="Kaladp0666s0021.1.v1.1.CDS.1"/>
    <property type="gene ID" value="Kaladp0666s0021.v1.1"/>
</dbReference>
<dbReference type="OMA" id="NSVVWGC"/>
<protein>
    <recommendedName>
        <fullName evidence="5">Pentatricopeptide repeat-containing protein</fullName>
    </recommendedName>
</protein>
<dbReference type="FunFam" id="1.25.40.10:FF:001814">
    <property type="entry name" value="Pentatricopeptide repeat-containing protein At1g77170, mitochondrial"/>
    <property type="match status" value="1"/>
</dbReference>
<dbReference type="InterPro" id="IPR046960">
    <property type="entry name" value="PPR_At4g14850-like_plant"/>
</dbReference>
<dbReference type="PANTHER" id="PTHR47926:SF491">
    <property type="entry name" value="(WILD MALAYSIAN BANANA) HYPOTHETICAL PROTEIN"/>
    <property type="match status" value="1"/>
</dbReference>
<dbReference type="Pfam" id="PF01535">
    <property type="entry name" value="PPR"/>
    <property type="match status" value="4"/>
</dbReference>
<name>A0A7N0VDH0_KALFE</name>
<dbReference type="Gene3D" id="1.25.40.10">
    <property type="entry name" value="Tetratricopeptide repeat domain"/>
    <property type="match status" value="3"/>
</dbReference>
<dbReference type="GO" id="GO:0003723">
    <property type="term" value="F:RNA binding"/>
    <property type="evidence" value="ECO:0007669"/>
    <property type="project" value="InterPro"/>
</dbReference>
<evidence type="ECO:0000256" key="2">
    <source>
        <dbReference type="PROSITE-ProRule" id="PRU00708"/>
    </source>
</evidence>
<reference evidence="3" key="1">
    <citation type="submission" date="2021-01" db="UniProtKB">
        <authorList>
            <consortium name="EnsemblPlants"/>
        </authorList>
    </citation>
    <scope>IDENTIFICATION</scope>
</reference>
<dbReference type="InterPro" id="IPR046848">
    <property type="entry name" value="E_motif"/>
</dbReference>
<dbReference type="InterPro" id="IPR002885">
    <property type="entry name" value="PPR_rpt"/>
</dbReference>
<feature type="repeat" description="PPR" evidence="2">
    <location>
        <begin position="271"/>
        <end position="305"/>
    </location>
</feature>
<accession>A0A7N0VDH0</accession>
<sequence>MLASSLRHPLLRCLTRKLGLRHISGHDHNHTASCEKLELDSSHECSNLVELNRFHAIVIRTQMLSDEAFHWNNIVRGYSRFEAPTKALFVYIAMCRAGIVPDRYSVPLALKCAIQAFCADLGREMHALAVKLNLDRNEFSESGLISLYSKVGEFENARKMFDQNPERKLGSWNAVIGGLAQGGRAIEAVNMFLRLRRCGVEPDDVTMVSVTSACGSLADLELALQLHKCVYQARTLERTDVLMLNSLIDMYGKCGRMDLASQVFSKMEVRNVSSWTSMIVGYATHGHVEDALKCFDRMEAAGVRPNHVTFVGILSACVHGGLVREGKRHFHAMKTVYNIVPRVSHYGCMVDLLGRAGKFDEAREMLEGMPMKPNSVVWGCLMGACEKHGNVEVAELAVRHLRELEPWNHGCLVVLSNTYACRGMWPEVERVRRMMKELGVAKIPAYSSAKS</sequence>
<evidence type="ECO:0000313" key="4">
    <source>
        <dbReference type="Proteomes" id="UP000594263"/>
    </source>
</evidence>
<dbReference type="Pfam" id="PF20431">
    <property type="entry name" value="E_motif"/>
    <property type="match status" value="1"/>
</dbReference>
<evidence type="ECO:0008006" key="5">
    <source>
        <dbReference type="Google" id="ProtNLM"/>
    </source>
</evidence>